<sequence>MWHIEVTSAFLCPVSRLIYFAYGSNMAAARLGARIRDIRNLGLAHLPGHRLTFEQRSELDGSGKCDASPTGQAQDQVIGVLWDIPAEEIHVLDGFEGPGYRRASVWLQRERDCVCGEIYLARERHADVLPWHWYKHHVLFGARENRLPDSYIAHIAQATHNVDPDAARSAREMAIYA</sequence>
<gene>
    <name evidence="4" type="ORF">ATO7_13673</name>
</gene>
<dbReference type="Gene3D" id="3.10.490.10">
    <property type="entry name" value="Gamma-glutamyl cyclotransferase-like"/>
    <property type="match status" value="1"/>
</dbReference>
<feature type="binding site" evidence="3">
    <location>
        <position position="134"/>
    </location>
    <ligand>
        <name>substrate</name>
    </ligand>
</feature>
<keyword evidence="1" id="KW-0456">Lyase</keyword>
<dbReference type="InterPro" id="IPR013024">
    <property type="entry name" value="GGCT-like"/>
</dbReference>
<organism evidence="4 5">
    <name type="scientific">Oceanococcus atlanticus</name>
    <dbReference type="NCBI Taxonomy" id="1317117"/>
    <lineage>
        <taxon>Bacteria</taxon>
        <taxon>Pseudomonadati</taxon>
        <taxon>Pseudomonadota</taxon>
        <taxon>Gammaproteobacteria</taxon>
        <taxon>Chromatiales</taxon>
        <taxon>Oceanococcaceae</taxon>
        <taxon>Oceanococcus</taxon>
    </lineage>
</organism>
<dbReference type="Pfam" id="PF13772">
    <property type="entry name" value="AIG2_2"/>
    <property type="match status" value="1"/>
</dbReference>
<evidence type="ECO:0000256" key="3">
    <source>
        <dbReference type="PIRSR" id="PIRSR617939-2"/>
    </source>
</evidence>
<dbReference type="EMBL" id="AQQV01000003">
    <property type="protein sequence ID" value="ORE86350.1"/>
    <property type="molecule type" value="Genomic_DNA"/>
</dbReference>
<evidence type="ECO:0000313" key="4">
    <source>
        <dbReference type="EMBL" id="ORE86350.1"/>
    </source>
</evidence>
<dbReference type="CDD" id="cd06661">
    <property type="entry name" value="GGCT_like"/>
    <property type="match status" value="1"/>
</dbReference>
<dbReference type="Proteomes" id="UP000192342">
    <property type="component" value="Unassembled WGS sequence"/>
</dbReference>
<dbReference type="SUPFAM" id="SSF110857">
    <property type="entry name" value="Gamma-glutamyl cyclotransferase-like"/>
    <property type="match status" value="1"/>
</dbReference>
<feature type="binding site" evidence="3">
    <location>
        <begin position="19"/>
        <end position="24"/>
    </location>
    <ligand>
        <name>substrate</name>
    </ligand>
</feature>
<dbReference type="InterPro" id="IPR017939">
    <property type="entry name" value="G-Glutamylcylcotransferase"/>
</dbReference>
<dbReference type="InterPro" id="IPR036568">
    <property type="entry name" value="GGCT-like_sf"/>
</dbReference>
<keyword evidence="5" id="KW-1185">Reference proteome</keyword>
<dbReference type="PANTHER" id="PTHR12935:SF0">
    <property type="entry name" value="GAMMA-GLUTAMYLCYCLOTRANSFERASE"/>
    <property type="match status" value="1"/>
</dbReference>
<dbReference type="PANTHER" id="PTHR12935">
    <property type="entry name" value="GAMMA-GLUTAMYLCYCLOTRANSFERASE"/>
    <property type="match status" value="1"/>
</dbReference>
<dbReference type="GO" id="GO:0003839">
    <property type="term" value="F:gamma-glutamylcyclotransferase activity"/>
    <property type="evidence" value="ECO:0007669"/>
    <property type="project" value="InterPro"/>
</dbReference>
<proteinExistence type="predicted"/>
<protein>
    <submittedName>
        <fullName evidence="4">AIG2 family protein</fullName>
    </submittedName>
</protein>
<accession>A0A1Y1SCH8</accession>
<feature type="active site" description="Proton acceptor" evidence="2">
    <location>
        <position position="96"/>
    </location>
</feature>
<evidence type="ECO:0000256" key="1">
    <source>
        <dbReference type="ARBA" id="ARBA00023239"/>
    </source>
</evidence>
<comment type="caution">
    <text evidence="4">The sequence shown here is derived from an EMBL/GenBank/DDBJ whole genome shotgun (WGS) entry which is preliminary data.</text>
</comment>
<evidence type="ECO:0000256" key="2">
    <source>
        <dbReference type="PIRSR" id="PIRSR617939-1"/>
    </source>
</evidence>
<name>A0A1Y1SCH8_9GAMM</name>
<evidence type="ECO:0000313" key="5">
    <source>
        <dbReference type="Proteomes" id="UP000192342"/>
    </source>
</evidence>
<reference evidence="4 5" key="1">
    <citation type="submission" date="2013-04" db="EMBL/GenBank/DDBJ databases">
        <title>Oceanococcus atlanticus 22II-S10r2 Genome Sequencing.</title>
        <authorList>
            <person name="Lai Q."/>
            <person name="Li G."/>
            <person name="Shao Z."/>
        </authorList>
    </citation>
    <scope>NUCLEOTIDE SEQUENCE [LARGE SCALE GENOMIC DNA]</scope>
    <source>
        <strain evidence="4 5">22II-S10r2</strain>
    </source>
</reference>
<dbReference type="STRING" id="1317117.ATO7_13673"/>
<dbReference type="AlphaFoldDB" id="A0A1Y1SCH8"/>